<dbReference type="Proteomes" id="UP000626109">
    <property type="component" value="Unassembled WGS sequence"/>
</dbReference>
<dbReference type="Pfam" id="PF00069">
    <property type="entry name" value="Pkinase"/>
    <property type="match status" value="1"/>
</dbReference>
<dbReference type="GO" id="GO:0004672">
    <property type="term" value="F:protein kinase activity"/>
    <property type="evidence" value="ECO:0007669"/>
    <property type="project" value="InterPro"/>
</dbReference>
<dbReference type="PROSITE" id="PS50011">
    <property type="entry name" value="PROTEIN_KINASE_DOM"/>
    <property type="match status" value="1"/>
</dbReference>
<evidence type="ECO:0000259" key="2">
    <source>
        <dbReference type="PROSITE" id="PS50011"/>
    </source>
</evidence>
<dbReference type="Gene3D" id="3.30.200.20">
    <property type="entry name" value="Phosphorylase Kinase, domain 1"/>
    <property type="match status" value="1"/>
</dbReference>
<gene>
    <name evidence="3" type="ORF">PGLA2088_LOCUS5724</name>
</gene>
<proteinExistence type="predicted"/>
<dbReference type="InterPro" id="IPR000719">
    <property type="entry name" value="Prot_kinase_dom"/>
</dbReference>
<evidence type="ECO:0000256" key="1">
    <source>
        <dbReference type="SAM" id="MobiDB-lite"/>
    </source>
</evidence>
<comment type="caution">
    <text evidence="3">The sequence shown here is derived from an EMBL/GenBank/DDBJ whole genome shotgun (WGS) entry which is preliminary data.</text>
</comment>
<protein>
    <recommendedName>
        <fullName evidence="2">Protein kinase domain-containing protein</fullName>
    </recommendedName>
</protein>
<feature type="non-terminal residue" evidence="3">
    <location>
        <position position="1"/>
    </location>
</feature>
<accession>A0A813IBY6</accession>
<dbReference type="InterPro" id="IPR011009">
    <property type="entry name" value="Kinase-like_dom_sf"/>
</dbReference>
<evidence type="ECO:0000313" key="3">
    <source>
        <dbReference type="EMBL" id="CAE8647487.1"/>
    </source>
</evidence>
<sequence>MGQVSSWASAPSDCQEEASPFQKGYGDFGKRYSIGKPLGKGSQGRVYVCYDRDTGASRAVKILDRSNKSAWATYKREVELSQAALGRNVVDVFEEFADPQNCYIIMERFE</sequence>
<organism evidence="3 4">
    <name type="scientific">Polarella glacialis</name>
    <name type="common">Dinoflagellate</name>
    <dbReference type="NCBI Taxonomy" id="89957"/>
    <lineage>
        <taxon>Eukaryota</taxon>
        <taxon>Sar</taxon>
        <taxon>Alveolata</taxon>
        <taxon>Dinophyceae</taxon>
        <taxon>Suessiales</taxon>
        <taxon>Suessiaceae</taxon>
        <taxon>Polarella</taxon>
    </lineage>
</organism>
<feature type="domain" description="Protein kinase" evidence="2">
    <location>
        <begin position="32"/>
        <end position="110"/>
    </location>
</feature>
<name>A0A813IBY6_POLGL</name>
<dbReference type="SUPFAM" id="SSF56112">
    <property type="entry name" value="Protein kinase-like (PK-like)"/>
    <property type="match status" value="1"/>
</dbReference>
<reference evidence="3" key="1">
    <citation type="submission" date="2021-02" db="EMBL/GenBank/DDBJ databases">
        <authorList>
            <person name="Dougan E. K."/>
            <person name="Rhodes N."/>
            <person name="Thang M."/>
            <person name="Chan C."/>
        </authorList>
    </citation>
    <scope>NUCLEOTIDE SEQUENCE</scope>
</reference>
<feature type="region of interest" description="Disordered" evidence="1">
    <location>
        <begin position="1"/>
        <end position="27"/>
    </location>
</feature>
<evidence type="ECO:0000313" key="4">
    <source>
        <dbReference type="Proteomes" id="UP000626109"/>
    </source>
</evidence>
<dbReference type="AlphaFoldDB" id="A0A813IBY6"/>
<dbReference type="GO" id="GO:0005524">
    <property type="term" value="F:ATP binding"/>
    <property type="evidence" value="ECO:0007669"/>
    <property type="project" value="InterPro"/>
</dbReference>
<dbReference type="EMBL" id="CAJNNW010005516">
    <property type="protein sequence ID" value="CAE8647487.1"/>
    <property type="molecule type" value="Genomic_DNA"/>
</dbReference>